<accession>A0A6G1AMD6</accession>
<feature type="non-terminal residue" evidence="2">
    <location>
        <position position="105"/>
    </location>
</feature>
<evidence type="ECO:0000256" key="1">
    <source>
        <dbReference type="SAM" id="Phobius"/>
    </source>
</evidence>
<reference evidence="2 3" key="1">
    <citation type="submission" date="2019-11" db="EMBL/GenBank/DDBJ databases">
        <authorList>
            <person name="Yang C."/>
            <person name="Li F."/>
        </authorList>
    </citation>
    <scope>NUCLEOTIDE SEQUENCE [LARGE SCALE GENOMIC DNA]</scope>
    <source>
        <strain evidence="2">KB4526</strain>
        <tissue evidence="2">Muscle</tissue>
    </source>
</reference>
<dbReference type="AlphaFoldDB" id="A0A6G1AMD6"/>
<dbReference type="Proteomes" id="UP000475037">
    <property type="component" value="Unassembled WGS sequence"/>
</dbReference>
<keyword evidence="3" id="KW-1185">Reference proteome</keyword>
<evidence type="ECO:0000313" key="3">
    <source>
        <dbReference type="Proteomes" id="UP000475037"/>
    </source>
</evidence>
<name>A0A6G1AMD6_CROCR</name>
<proteinExistence type="predicted"/>
<protein>
    <submittedName>
        <fullName evidence="2">LORF2 protein</fullName>
    </submittedName>
</protein>
<keyword evidence="1" id="KW-0812">Transmembrane</keyword>
<gene>
    <name evidence="2" type="ORF">FOF47_R07113</name>
</gene>
<keyword evidence="1" id="KW-1133">Transmembrane helix</keyword>
<keyword evidence="1" id="KW-0472">Membrane</keyword>
<organism evidence="2 3">
    <name type="scientific">Crocuta crocuta</name>
    <name type="common">Spotted hyena</name>
    <dbReference type="NCBI Taxonomy" id="9678"/>
    <lineage>
        <taxon>Eukaryota</taxon>
        <taxon>Metazoa</taxon>
        <taxon>Chordata</taxon>
        <taxon>Craniata</taxon>
        <taxon>Vertebrata</taxon>
        <taxon>Euteleostomi</taxon>
        <taxon>Mammalia</taxon>
        <taxon>Eutheria</taxon>
        <taxon>Laurasiatheria</taxon>
        <taxon>Carnivora</taxon>
        <taxon>Feliformia</taxon>
        <taxon>Hyaenidae</taxon>
        <taxon>Crocuta</taxon>
    </lineage>
</organism>
<feature type="non-terminal residue" evidence="2">
    <location>
        <position position="1"/>
    </location>
</feature>
<comment type="caution">
    <text evidence="2">The sequence shown here is derived from an EMBL/GenBank/DDBJ whole genome shotgun (WGS) entry which is preliminary data.</text>
</comment>
<evidence type="ECO:0000313" key="2">
    <source>
        <dbReference type="EMBL" id="KAF0876632.1"/>
    </source>
</evidence>
<sequence length="105" mass="12586">TLMHCSWAYRLVQPQWKTGWRFLKTLEMELPYNQFSNYPKKMKISDICTLLFTTAIFVIEYYMAMGKNEIWPFVATWMELDGVIWSEISQAEKDRYHMFARIGGL</sequence>
<dbReference type="EMBL" id="VOAJ01004992">
    <property type="protein sequence ID" value="KAF0876632.1"/>
    <property type="molecule type" value="Genomic_DNA"/>
</dbReference>
<feature type="transmembrane region" description="Helical" evidence="1">
    <location>
        <begin position="44"/>
        <end position="64"/>
    </location>
</feature>